<organism evidence="2">
    <name type="scientific">Arundo donax</name>
    <name type="common">Giant reed</name>
    <name type="synonym">Donax arundinaceus</name>
    <dbReference type="NCBI Taxonomy" id="35708"/>
    <lineage>
        <taxon>Eukaryota</taxon>
        <taxon>Viridiplantae</taxon>
        <taxon>Streptophyta</taxon>
        <taxon>Embryophyta</taxon>
        <taxon>Tracheophyta</taxon>
        <taxon>Spermatophyta</taxon>
        <taxon>Magnoliopsida</taxon>
        <taxon>Liliopsida</taxon>
        <taxon>Poales</taxon>
        <taxon>Poaceae</taxon>
        <taxon>PACMAD clade</taxon>
        <taxon>Arundinoideae</taxon>
        <taxon>Arundineae</taxon>
        <taxon>Arundo</taxon>
    </lineage>
</organism>
<feature type="compositionally biased region" description="Basic and acidic residues" evidence="1">
    <location>
        <begin position="17"/>
        <end position="28"/>
    </location>
</feature>
<feature type="compositionally biased region" description="Polar residues" evidence="1">
    <location>
        <begin position="1"/>
        <end position="11"/>
    </location>
</feature>
<feature type="region of interest" description="Disordered" evidence="1">
    <location>
        <begin position="1"/>
        <end position="40"/>
    </location>
</feature>
<sequence>MLPLTINTPTPMVTCDLVEHDQPGHEGTRPASNRRTNKNK</sequence>
<reference evidence="2" key="1">
    <citation type="submission" date="2014-09" db="EMBL/GenBank/DDBJ databases">
        <authorList>
            <person name="Magalhaes I.L.F."/>
            <person name="Oliveira U."/>
            <person name="Santos F.R."/>
            <person name="Vidigal T.H.D.A."/>
            <person name="Brescovit A.D."/>
            <person name="Santos A.J."/>
        </authorList>
    </citation>
    <scope>NUCLEOTIDE SEQUENCE</scope>
    <source>
        <tissue evidence="2">Shoot tissue taken approximately 20 cm above the soil surface</tissue>
    </source>
</reference>
<reference evidence="2" key="2">
    <citation type="journal article" date="2015" name="Data Brief">
        <title>Shoot transcriptome of the giant reed, Arundo donax.</title>
        <authorList>
            <person name="Barrero R.A."/>
            <person name="Guerrero F.D."/>
            <person name="Moolhuijzen P."/>
            <person name="Goolsby J.A."/>
            <person name="Tidwell J."/>
            <person name="Bellgard S.E."/>
            <person name="Bellgard M.I."/>
        </authorList>
    </citation>
    <scope>NUCLEOTIDE SEQUENCE</scope>
    <source>
        <tissue evidence="2">Shoot tissue taken approximately 20 cm above the soil surface</tissue>
    </source>
</reference>
<dbReference type="EMBL" id="GBRH01238086">
    <property type="protein sequence ID" value="JAD59809.1"/>
    <property type="molecule type" value="Transcribed_RNA"/>
</dbReference>
<accession>A0A0A9B717</accession>
<dbReference type="AlphaFoldDB" id="A0A0A9B717"/>
<evidence type="ECO:0000256" key="1">
    <source>
        <dbReference type="SAM" id="MobiDB-lite"/>
    </source>
</evidence>
<name>A0A0A9B717_ARUDO</name>
<protein>
    <submittedName>
        <fullName evidence="2">Uncharacterized protein</fullName>
    </submittedName>
</protein>
<evidence type="ECO:0000313" key="2">
    <source>
        <dbReference type="EMBL" id="JAD59809.1"/>
    </source>
</evidence>
<proteinExistence type="predicted"/>